<dbReference type="Proteomes" id="UP000567179">
    <property type="component" value="Unassembled WGS sequence"/>
</dbReference>
<protein>
    <recommendedName>
        <fullName evidence="2">HAM1-like N-terminal domain-containing protein</fullName>
    </recommendedName>
</protein>
<feature type="region of interest" description="Disordered" evidence="1">
    <location>
        <begin position="429"/>
        <end position="511"/>
    </location>
</feature>
<feature type="compositionally biased region" description="Basic and acidic residues" evidence="1">
    <location>
        <begin position="12"/>
        <end position="21"/>
    </location>
</feature>
<dbReference type="OrthoDB" id="5407957at2759"/>
<feature type="region of interest" description="Disordered" evidence="1">
    <location>
        <begin position="573"/>
        <end position="604"/>
    </location>
</feature>
<dbReference type="InterPro" id="IPR045967">
    <property type="entry name" value="HAM1-like_N"/>
</dbReference>
<feature type="region of interest" description="Disordered" evidence="1">
    <location>
        <begin position="346"/>
        <end position="376"/>
    </location>
</feature>
<name>A0A8H5EZT2_9AGAR</name>
<dbReference type="PANTHER" id="PTHR31138:SF1">
    <property type="entry name" value="PDZ DOMAIN-CONTAINING PROTEIN"/>
    <property type="match status" value="1"/>
</dbReference>
<evidence type="ECO:0000313" key="4">
    <source>
        <dbReference type="Proteomes" id="UP000567179"/>
    </source>
</evidence>
<gene>
    <name evidence="3" type="ORF">D9619_010687</name>
</gene>
<reference evidence="3 4" key="1">
    <citation type="journal article" date="2020" name="ISME J.">
        <title>Uncovering the hidden diversity of litter-decomposition mechanisms in mushroom-forming fungi.</title>
        <authorList>
            <person name="Floudas D."/>
            <person name="Bentzer J."/>
            <person name="Ahren D."/>
            <person name="Johansson T."/>
            <person name="Persson P."/>
            <person name="Tunlid A."/>
        </authorList>
    </citation>
    <scope>NUCLEOTIDE SEQUENCE [LARGE SCALE GENOMIC DNA]</scope>
    <source>
        <strain evidence="3 4">CBS 101986</strain>
    </source>
</reference>
<feature type="region of interest" description="Disordered" evidence="1">
    <location>
        <begin position="12"/>
        <end position="31"/>
    </location>
</feature>
<feature type="compositionally biased region" description="Polar residues" evidence="1">
    <location>
        <begin position="353"/>
        <end position="366"/>
    </location>
</feature>
<proteinExistence type="predicted"/>
<feature type="compositionally biased region" description="Polar residues" evidence="1">
    <location>
        <begin position="751"/>
        <end position="763"/>
    </location>
</feature>
<evidence type="ECO:0000313" key="3">
    <source>
        <dbReference type="EMBL" id="KAF5318449.1"/>
    </source>
</evidence>
<feature type="domain" description="HAM1-like N-terminal" evidence="2">
    <location>
        <begin position="52"/>
        <end position="259"/>
    </location>
</feature>
<feature type="compositionally biased region" description="Polar residues" evidence="1">
    <location>
        <begin position="432"/>
        <end position="442"/>
    </location>
</feature>
<feature type="compositionally biased region" description="Polar residues" evidence="1">
    <location>
        <begin position="488"/>
        <end position="509"/>
    </location>
</feature>
<comment type="caution">
    <text evidence="3">The sequence shown here is derived from an EMBL/GenBank/DDBJ whole genome shotgun (WGS) entry which is preliminary data.</text>
</comment>
<dbReference type="AlphaFoldDB" id="A0A8H5EZT2"/>
<evidence type="ECO:0000259" key="2">
    <source>
        <dbReference type="Pfam" id="PF19343"/>
    </source>
</evidence>
<feature type="region of interest" description="Disordered" evidence="1">
    <location>
        <begin position="744"/>
        <end position="763"/>
    </location>
</feature>
<sequence>MDYCLPCFSKSKGSDGEREPLLPKPASRDAQLPHQVAEFESSARPTVDKIVDVLAAFNAGKLPTQDQIARFLQYLLNSELLKEDDKALHGRSPLTKQSRKVVRDANGLMQALLQFGLEKNNDDQIQELFFKVKQIDVNHPTTSRFTEPPSESKVLDAPLQEQIAFDSSTLLSSIRTLVETSLTSPLFRVALCDLFAIAEDIAAHAAADVGHAAGQLQEIAETVEQRLRDNDIIGSDANGNPKLDASINDIKGKGKEAVDSLQNAEEIVKKDVQALRVEALDITKEKTLERIQQVLVRVQKDAPSRGAMKAIIILVHKYSQKAMEAAQKATEAVVENASLGKEVITDVAGEGSQGSSNYPPQPYASTKENRPFFDGPTDGLLQGFKEVLQRIAKGHSLDGLIAAVATIIDNLKDAPSSVNQEISSAIDDKMAQSATSSDFATQPPSPVDETLVARQPGLAAPTSQPGKKSKKNKKARAREKKALEKQLSDSITPTTSQDGLSPAPSQSGNVGFLKPIENPIRVYFSRLGAFLDRALDEHERGWAASKEGSKALEALFDDGVNLLNAVGEVVSEAGDDIPDDKSASSPTMEAGAKTSSQGGDDGRNKFKEDLATLFKEVDAYISAVRRDTTTMKLLRLLEIFGEDLSGLVSKGAKSGSSKLMRNVASLGSWSSWVGWTIPRVLRMLPSGVIPIPSIEVKSGKVEAALHALFVQSLARGQSDAVEASLVPDSVVLKESTEVKIDMADEPETRDATSSFLSPSEPEVQTTSRVMIHMDGVRAKVDNMGYYFKYNGDIMAYEDEGLLDVDVGMHNVHEGLSADIELELETEASPFDSEPEDEDINAPANLDVQETLSGAAAEADRLAAAQIIQSTAEPLFHVVGVNVDIPGLQFRINKSRHWILNKLCLQRLAGPIVARVARQAIEDKLRSALEVMSFGLGAVIQSAKQRRAERQKLARKIEEERQSGDEEFEAEEGLVEILSDWWSAVLEMGPAVLGRDYTPKYNEFGEEIDVDVQTTHDITTTKKGLIVTSQSTTIEQPKGIPAMVYHPSTRNFETVDLPVTAIGGERTEVIGEETVIAVGDGAQLFPGKGGAYGATGETDERGFVDHVAENVEGMVHGASNTVKIGVDVVEDVQDRFKERAQKESRTKAKTWKSKAFDF</sequence>
<dbReference type="Pfam" id="PF19343">
    <property type="entry name" value="HAM1_N"/>
    <property type="match status" value="1"/>
</dbReference>
<feature type="compositionally biased region" description="Polar residues" evidence="1">
    <location>
        <begin position="583"/>
        <end position="598"/>
    </location>
</feature>
<accession>A0A8H5EZT2</accession>
<organism evidence="3 4">
    <name type="scientific">Psilocybe cf. subviscida</name>
    <dbReference type="NCBI Taxonomy" id="2480587"/>
    <lineage>
        <taxon>Eukaryota</taxon>
        <taxon>Fungi</taxon>
        <taxon>Dikarya</taxon>
        <taxon>Basidiomycota</taxon>
        <taxon>Agaricomycotina</taxon>
        <taxon>Agaricomycetes</taxon>
        <taxon>Agaricomycetidae</taxon>
        <taxon>Agaricales</taxon>
        <taxon>Agaricineae</taxon>
        <taxon>Strophariaceae</taxon>
        <taxon>Psilocybe</taxon>
    </lineage>
</organism>
<feature type="compositionally biased region" description="Basic residues" evidence="1">
    <location>
        <begin position="467"/>
        <end position="479"/>
    </location>
</feature>
<evidence type="ECO:0000256" key="1">
    <source>
        <dbReference type="SAM" id="MobiDB-lite"/>
    </source>
</evidence>
<keyword evidence="4" id="KW-1185">Reference proteome</keyword>
<dbReference type="EMBL" id="JAACJJ010000030">
    <property type="protein sequence ID" value="KAF5318449.1"/>
    <property type="molecule type" value="Genomic_DNA"/>
</dbReference>
<dbReference type="PANTHER" id="PTHR31138">
    <property type="entry name" value="CHROMOSOME 19, WHOLE GENOME SHOTGUN SEQUENCE"/>
    <property type="match status" value="1"/>
</dbReference>